<organism evidence="1 2">
    <name type="scientific">Racocetra persica</name>
    <dbReference type="NCBI Taxonomy" id="160502"/>
    <lineage>
        <taxon>Eukaryota</taxon>
        <taxon>Fungi</taxon>
        <taxon>Fungi incertae sedis</taxon>
        <taxon>Mucoromycota</taxon>
        <taxon>Glomeromycotina</taxon>
        <taxon>Glomeromycetes</taxon>
        <taxon>Diversisporales</taxon>
        <taxon>Gigasporaceae</taxon>
        <taxon>Racocetra</taxon>
    </lineage>
</organism>
<keyword evidence="2" id="KW-1185">Reference proteome</keyword>
<protein>
    <submittedName>
        <fullName evidence="1">22957_t:CDS:1</fullName>
    </submittedName>
</protein>
<accession>A0ACA9RZQ9</accession>
<dbReference type="EMBL" id="CAJVQC010081685">
    <property type="protein sequence ID" value="CAG8818972.1"/>
    <property type="molecule type" value="Genomic_DNA"/>
</dbReference>
<evidence type="ECO:0000313" key="2">
    <source>
        <dbReference type="Proteomes" id="UP000789920"/>
    </source>
</evidence>
<evidence type="ECO:0000313" key="1">
    <source>
        <dbReference type="EMBL" id="CAG8818972.1"/>
    </source>
</evidence>
<proteinExistence type="predicted"/>
<gene>
    <name evidence="1" type="ORF">RPERSI_LOCUS25029</name>
</gene>
<feature type="non-terminal residue" evidence="1">
    <location>
        <position position="1"/>
    </location>
</feature>
<reference evidence="1" key="1">
    <citation type="submission" date="2021-06" db="EMBL/GenBank/DDBJ databases">
        <authorList>
            <person name="Kallberg Y."/>
            <person name="Tangrot J."/>
            <person name="Rosling A."/>
        </authorList>
    </citation>
    <scope>NUCLEOTIDE SEQUENCE</scope>
    <source>
        <strain evidence="1">MA461A</strain>
    </source>
</reference>
<sequence length="178" mass="21337">YTYDIQLDIQATIEILLKRLNSTNNYRLELILVLLQVANEVADYITQPEKVPRLFSGKTVLEQEKTALQISNYFNYFEATLSEIYAETEIQQEYSKTTELIILYKNRKYIELLKLGSYIDQELQYIPTQYWYYKKITKYQFSTKGDKEIYKEFKKDSENYISKLRQIKNFGYMLGLND</sequence>
<dbReference type="Proteomes" id="UP000789920">
    <property type="component" value="Unassembled WGS sequence"/>
</dbReference>
<name>A0ACA9RZQ9_9GLOM</name>
<comment type="caution">
    <text evidence="1">The sequence shown here is derived from an EMBL/GenBank/DDBJ whole genome shotgun (WGS) entry which is preliminary data.</text>
</comment>